<proteinExistence type="predicted"/>
<dbReference type="GO" id="GO:0016747">
    <property type="term" value="F:acyltransferase activity, transferring groups other than amino-acyl groups"/>
    <property type="evidence" value="ECO:0007669"/>
    <property type="project" value="InterPro"/>
</dbReference>
<evidence type="ECO:0000313" key="8">
    <source>
        <dbReference type="Proteomes" id="UP000726105"/>
    </source>
</evidence>
<organism evidence="5 8">
    <name type="scientific">Candidatus Phosphoribacter hodrii</name>
    <dbReference type="NCBI Taxonomy" id="2953743"/>
    <lineage>
        <taxon>Bacteria</taxon>
        <taxon>Bacillati</taxon>
        <taxon>Actinomycetota</taxon>
        <taxon>Actinomycetes</taxon>
        <taxon>Micrococcales</taxon>
        <taxon>Dermatophilaceae</taxon>
        <taxon>Candidatus Phosphoribacter</taxon>
    </lineage>
</organism>
<gene>
    <name evidence="4" type="ORF">IPF40_01985</name>
    <name evidence="5" type="ORF">IPI13_10290</name>
    <name evidence="6" type="ORF">IPP00_05925</name>
</gene>
<dbReference type="CDD" id="cd04301">
    <property type="entry name" value="NAT_SF"/>
    <property type="match status" value="1"/>
</dbReference>
<dbReference type="Proteomes" id="UP000726105">
    <property type="component" value="Unassembled WGS sequence"/>
</dbReference>
<dbReference type="Pfam" id="PF00583">
    <property type="entry name" value="Acetyltransf_1"/>
    <property type="match status" value="1"/>
</dbReference>
<evidence type="ECO:0000313" key="5">
    <source>
        <dbReference type="EMBL" id="MBK7273525.1"/>
    </source>
</evidence>
<dbReference type="PANTHER" id="PTHR43877">
    <property type="entry name" value="AMINOALKYLPHOSPHONATE N-ACETYLTRANSFERASE-RELATED-RELATED"/>
    <property type="match status" value="1"/>
</dbReference>
<keyword evidence="2" id="KW-0012">Acyltransferase</keyword>
<dbReference type="EMBL" id="JADJIB010000003">
    <property type="protein sequence ID" value="MBK7273525.1"/>
    <property type="molecule type" value="Genomic_DNA"/>
</dbReference>
<reference evidence="7 8" key="1">
    <citation type="submission" date="2020-10" db="EMBL/GenBank/DDBJ databases">
        <title>Connecting structure to function with the recovery of over 1000 high-quality activated sludge metagenome-assembled genomes encoding full-length rRNA genes using long-read sequencing.</title>
        <authorList>
            <person name="Singleton C.M."/>
            <person name="Petriglieri F."/>
            <person name="Kristensen J.M."/>
            <person name="Kirkegaard R.H."/>
            <person name="Michaelsen T.Y."/>
            <person name="Andersen M.H."/>
            <person name="Karst S.M."/>
            <person name="Dueholm M.S."/>
            <person name="Nielsen P.H."/>
            <person name="Albertsen M."/>
        </authorList>
    </citation>
    <scope>NUCLEOTIDE SEQUENCE [LARGE SCALE GENOMIC DNA]</scope>
    <source>
        <strain evidence="4">AalE_18-Q3-R2-46_BAT3C.188</strain>
        <strain evidence="5">Ega_18-Q3-R5-49_MAXAC.001</strain>
        <strain evidence="6">Ribe_18-Q3-R11-54_MAXAC.001</strain>
    </source>
</reference>
<feature type="domain" description="N-acetyltransferase" evidence="3">
    <location>
        <begin position="4"/>
        <end position="168"/>
    </location>
</feature>
<accession>A0A935IK07</accession>
<dbReference type="Proteomes" id="UP000886632">
    <property type="component" value="Unassembled WGS sequence"/>
</dbReference>
<evidence type="ECO:0000259" key="3">
    <source>
        <dbReference type="PROSITE" id="PS51186"/>
    </source>
</evidence>
<dbReference type="SUPFAM" id="SSF55729">
    <property type="entry name" value="Acyl-CoA N-acyltransferases (Nat)"/>
    <property type="match status" value="1"/>
</dbReference>
<dbReference type="EMBL" id="JADKGK010000013">
    <property type="protein sequence ID" value="MBL0003527.1"/>
    <property type="molecule type" value="Genomic_DNA"/>
</dbReference>
<dbReference type="Proteomes" id="UP000718281">
    <property type="component" value="Unassembled WGS sequence"/>
</dbReference>
<evidence type="ECO:0000256" key="1">
    <source>
        <dbReference type="ARBA" id="ARBA00022679"/>
    </source>
</evidence>
<dbReference type="Gene3D" id="3.40.630.30">
    <property type="match status" value="1"/>
</dbReference>
<evidence type="ECO:0000313" key="4">
    <source>
        <dbReference type="EMBL" id="MBK6299858.1"/>
    </source>
</evidence>
<dbReference type="InterPro" id="IPR016181">
    <property type="entry name" value="Acyl_CoA_acyltransferase"/>
</dbReference>
<keyword evidence="1" id="KW-0808">Transferase</keyword>
<dbReference type="InterPro" id="IPR000182">
    <property type="entry name" value="GNAT_dom"/>
</dbReference>
<evidence type="ECO:0000256" key="2">
    <source>
        <dbReference type="ARBA" id="ARBA00023315"/>
    </source>
</evidence>
<sequence length="172" mass="18493">MDPITVRRLKDADWPEFRRVRLAALGESPEAFSATLAEEEASDEASWLERVQRSPRFLAESGGAVVGMASLGRYQGAEGESENSGELYGLWVTPALRGTGVATALVNAASRQASDDGRSHVVYWVSTSNGRAVAFASGLGFRPTDDRRPMRGVGHADEEEIAMTLPLGLDRG</sequence>
<evidence type="ECO:0000313" key="6">
    <source>
        <dbReference type="EMBL" id="MBL0003527.1"/>
    </source>
</evidence>
<dbReference type="InterPro" id="IPR050832">
    <property type="entry name" value="Bact_Acetyltransf"/>
</dbReference>
<comment type="caution">
    <text evidence="5">The sequence shown here is derived from an EMBL/GenBank/DDBJ whole genome shotgun (WGS) entry which is preliminary data.</text>
</comment>
<dbReference type="EMBL" id="JADIXZ010000001">
    <property type="protein sequence ID" value="MBK6299858.1"/>
    <property type="molecule type" value="Genomic_DNA"/>
</dbReference>
<dbReference type="AlphaFoldDB" id="A0A935IK07"/>
<dbReference type="PROSITE" id="PS51186">
    <property type="entry name" value="GNAT"/>
    <property type="match status" value="1"/>
</dbReference>
<name>A0A935IK07_9MICO</name>
<protein>
    <submittedName>
        <fullName evidence="5">GNAT family N-acetyltransferase</fullName>
    </submittedName>
</protein>
<evidence type="ECO:0000313" key="7">
    <source>
        <dbReference type="Proteomes" id="UP000718281"/>
    </source>
</evidence>